<keyword evidence="2" id="KW-0479">Metal-binding</keyword>
<evidence type="ECO:0000256" key="9">
    <source>
        <dbReference type="ARBA" id="ARBA00040502"/>
    </source>
</evidence>
<dbReference type="SMART" id="SM00552">
    <property type="entry name" value="ADEAMc"/>
    <property type="match status" value="1"/>
</dbReference>
<evidence type="ECO:0000313" key="15">
    <source>
        <dbReference type="Proteomes" id="UP001642464"/>
    </source>
</evidence>
<comment type="caution">
    <text evidence="14">The sequence shown here is derived from an EMBL/GenBank/DDBJ whole genome shotgun (WGS) entry which is preliminary data.</text>
</comment>
<comment type="catalytic activity">
    <reaction evidence="11">
        <text>adenosine(37) in tRNA(Ala) + H2O + H(+) = inosine(37) in tRNA(Ala) + NH4(+)</text>
        <dbReference type="Rhea" id="RHEA:50968"/>
        <dbReference type="Rhea" id="RHEA-COMP:12855"/>
        <dbReference type="Rhea" id="RHEA-COMP:12856"/>
        <dbReference type="ChEBI" id="CHEBI:15377"/>
        <dbReference type="ChEBI" id="CHEBI:15378"/>
        <dbReference type="ChEBI" id="CHEBI:28938"/>
        <dbReference type="ChEBI" id="CHEBI:74411"/>
        <dbReference type="ChEBI" id="CHEBI:82852"/>
        <dbReference type="EC" id="3.5.4.34"/>
    </reaction>
</comment>
<feature type="compositionally biased region" description="Basic and acidic residues" evidence="12">
    <location>
        <begin position="159"/>
        <end position="170"/>
    </location>
</feature>
<feature type="region of interest" description="Disordered" evidence="12">
    <location>
        <begin position="985"/>
        <end position="1023"/>
    </location>
</feature>
<sequence>MAATSGPSLPDRVARAVIDRYDQLPGRGKPQGRAWTVLAGIVAERGRSLKAVLALATGTRCIGVASMVARPLGHVLHDAHAEVLCRRAFQRWLVSEMLHSKEERKRSSFLKLVDEEDLQFSLDDDVHLHFYVSTLPCGECALVPLQSKLGTLARKLTETTESETLKDRNRTGAKPSRGMPNDPQAEGLEFHQEGILRYKSGRSDTRPESRSVCYSCSDKICRWNHIGWEGALLSRLLKRPLKMTSLIIGGSIYDQAFVHRALFGRAGVASAQLAPQFHPTTVEFGASREAAEADASSSKVSTGGLSLVWTEELEDSTSPKSAPGATYEVLIGHTGQRQGLRHDRKASRRARPAKAAKAAGDRAGAVDSWVSVLCKKLKAQDLLQSLRQLKHDEALQDWLLRPTLKRRRLDEAGHAAEGETGHAETARRAVATFPSYAWLKEMMTSDAYRASKKDFHSGDPFCHWWRKQSIEFENDLDGVDGFQVDLLAEIFTKNPDQAEVCFLDRPRASAVMGSAASVVPLDPAELHRVALQLTAEQREKLRDAVAYAQAAQDGEIPFPGEQVLELWEKSPYEPSNLVDIDGQRWLPVRFDKVNEDGSWSLRHRAPNVPRENVRRYPQGMRPPEIAGITLDQLWSLYGKHRDWLETPKWNPYARKMQLPTMYDVVPKIVKPATASTKGSYAELFSQKAVDVFVSHWWGHEFKEFVMALEHAAQEMVRSKLFDRDPESLVFWICSFANAQWTVNLGQSLETSPFERALASRSCKAVVMVMDEEAMPLTRIWCIYEVLRTSATRRNFADKVGSHRWHGAFLRAHGESTDEQARREILQGTYLSTSDPCLTETEGVDLQERQSSSQLCAGSRVLGDRGAQLFRSIVPKSDMQSKTEEGKQVLQAPVGYRRAPEKTACASCGKMTPSAYPKCAWCGDGNQNHCSVAEAVSRGAKHSGYTREQPPIADVKGALLTVQGATKAHLARWSGDLMKQMRKRKLCEEDAQPGDAAQSAPKQAKAEACAAEAEPEEEDDACDSETEWDLFTVEGCVGYMTCSFAKKHHPEVSTLAYYFVRQTLKPQCTKSKPLHNVFNMEVAKSGREAWRSSTSANRSHMFSKAPKPKK</sequence>
<evidence type="ECO:0000256" key="6">
    <source>
        <dbReference type="ARBA" id="ARBA00037784"/>
    </source>
</evidence>
<feature type="region of interest" description="Disordered" evidence="12">
    <location>
        <begin position="1088"/>
        <end position="1109"/>
    </location>
</feature>
<comment type="cofactor">
    <cofactor evidence="5">
        <name>1D-myo-inositol hexakisphosphate</name>
        <dbReference type="ChEBI" id="CHEBI:58130"/>
    </cofactor>
</comment>
<evidence type="ECO:0000256" key="3">
    <source>
        <dbReference type="ARBA" id="ARBA00022801"/>
    </source>
</evidence>
<dbReference type="PANTHER" id="PTHR46516:SF1">
    <property type="entry name" value="TRNA-SPECIFIC ADENOSINE DEAMINASE 1"/>
    <property type="match status" value="1"/>
</dbReference>
<evidence type="ECO:0000256" key="11">
    <source>
        <dbReference type="ARBA" id="ARBA00047635"/>
    </source>
</evidence>
<feature type="compositionally biased region" description="Basic residues" evidence="12">
    <location>
        <begin position="342"/>
        <end position="354"/>
    </location>
</feature>
<evidence type="ECO:0000256" key="1">
    <source>
        <dbReference type="ARBA" id="ARBA00022694"/>
    </source>
</evidence>
<evidence type="ECO:0000256" key="10">
    <source>
        <dbReference type="ARBA" id="ARBA00041760"/>
    </source>
</evidence>
<protein>
    <recommendedName>
        <fullName evidence="9">tRNA-specific adenosine deaminase 1</fullName>
        <ecNumber evidence="8">3.5.4.34</ecNumber>
    </recommendedName>
    <alternativeName>
        <fullName evidence="10">tRNA-specific adenosine-37 deaminase</fullName>
    </alternativeName>
</protein>
<keyword evidence="3" id="KW-0378">Hydrolase</keyword>
<comment type="function">
    <text evidence="6">Specifically deaminates adenosine-37 to inosine in tRNA-Ala.</text>
</comment>
<gene>
    <name evidence="14" type="ORF">SCF082_LOCUS8584</name>
</gene>
<dbReference type="Proteomes" id="UP001642464">
    <property type="component" value="Unassembled WGS sequence"/>
</dbReference>
<feature type="region of interest" description="Disordered" evidence="12">
    <location>
        <begin position="336"/>
        <end position="358"/>
    </location>
</feature>
<keyword evidence="15" id="KW-1185">Reference proteome</keyword>
<evidence type="ECO:0000259" key="13">
    <source>
        <dbReference type="PROSITE" id="PS50141"/>
    </source>
</evidence>
<organism evidence="14 15">
    <name type="scientific">Durusdinium trenchii</name>
    <dbReference type="NCBI Taxonomy" id="1381693"/>
    <lineage>
        <taxon>Eukaryota</taxon>
        <taxon>Sar</taxon>
        <taxon>Alveolata</taxon>
        <taxon>Dinophyceae</taxon>
        <taxon>Suessiales</taxon>
        <taxon>Symbiodiniaceae</taxon>
        <taxon>Durusdinium</taxon>
    </lineage>
</organism>
<proteinExistence type="inferred from homology"/>
<keyword evidence="4" id="KW-0862">Zinc</keyword>
<dbReference type="InterPro" id="IPR002466">
    <property type="entry name" value="A_deamin"/>
</dbReference>
<evidence type="ECO:0000256" key="5">
    <source>
        <dbReference type="ARBA" id="ARBA00037026"/>
    </source>
</evidence>
<evidence type="ECO:0000256" key="2">
    <source>
        <dbReference type="ARBA" id="ARBA00022723"/>
    </source>
</evidence>
<evidence type="ECO:0000256" key="7">
    <source>
        <dbReference type="ARBA" id="ARBA00038326"/>
    </source>
</evidence>
<evidence type="ECO:0000256" key="8">
    <source>
        <dbReference type="ARBA" id="ARBA00038940"/>
    </source>
</evidence>
<accession>A0ABP0IS49</accession>
<comment type="similarity">
    <text evidence="7">Belongs to the ADAT1 family.</text>
</comment>
<dbReference type="PROSITE" id="PS50141">
    <property type="entry name" value="A_DEAMIN_EDITASE"/>
    <property type="match status" value="1"/>
</dbReference>
<evidence type="ECO:0000313" key="14">
    <source>
        <dbReference type="EMBL" id="CAK9005417.1"/>
    </source>
</evidence>
<reference evidence="14 15" key="1">
    <citation type="submission" date="2024-02" db="EMBL/GenBank/DDBJ databases">
        <authorList>
            <person name="Chen Y."/>
            <person name="Shah S."/>
            <person name="Dougan E. K."/>
            <person name="Thang M."/>
            <person name="Chan C."/>
        </authorList>
    </citation>
    <scope>NUCLEOTIDE SEQUENCE [LARGE SCALE GENOMIC DNA]</scope>
</reference>
<dbReference type="Pfam" id="PF02137">
    <property type="entry name" value="A_deamin"/>
    <property type="match status" value="1"/>
</dbReference>
<evidence type="ECO:0000256" key="4">
    <source>
        <dbReference type="ARBA" id="ARBA00022833"/>
    </source>
</evidence>
<dbReference type="EMBL" id="CAXAMM010004936">
    <property type="protein sequence ID" value="CAK9005417.1"/>
    <property type="molecule type" value="Genomic_DNA"/>
</dbReference>
<feature type="compositionally biased region" description="Acidic residues" evidence="12">
    <location>
        <begin position="1012"/>
        <end position="1023"/>
    </location>
</feature>
<dbReference type="PANTHER" id="PTHR46516">
    <property type="entry name" value="TRNA-SPECIFIC ADENOSINE DEAMINASE 1"/>
    <property type="match status" value="1"/>
</dbReference>
<feature type="compositionally biased region" description="Low complexity" evidence="12">
    <location>
        <begin position="998"/>
        <end position="1011"/>
    </location>
</feature>
<dbReference type="EC" id="3.5.4.34" evidence="8"/>
<feature type="region of interest" description="Disordered" evidence="12">
    <location>
        <begin position="159"/>
        <end position="186"/>
    </location>
</feature>
<evidence type="ECO:0000256" key="12">
    <source>
        <dbReference type="SAM" id="MobiDB-lite"/>
    </source>
</evidence>
<keyword evidence="1" id="KW-0819">tRNA processing</keyword>
<feature type="compositionally biased region" description="Polar residues" evidence="12">
    <location>
        <begin position="1090"/>
        <end position="1099"/>
    </location>
</feature>
<feature type="domain" description="A to I editase" evidence="13">
    <location>
        <begin position="54"/>
        <end position="353"/>
    </location>
</feature>
<name>A0ABP0IS49_9DINO</name>